<comment type="caution">
    <text evidence="1">The sequence shown here is derived from an EMBL/GenBank/DDBJ whole genome shotgun (WGS) entry which is preliminary data.</text>
</comment>
<accession>A0A6V7GUD9</accession>
<protein>
    <submittedName>
        <fullName evidence="1">Uncharacterized protein</fullName>
    </submittedName>
</protein>
<keyword evidence="2" id="KW-1185">Reference proteome</keyword>
<name>A0A6V7GUD9_9HYME</name>
<evidence type="ECO:0000313" key="1">
    <source>
        <dbReference type="EMBL" id="CAD1468639.1"/>
    </source>
</evidence>
<gene>
    <name evidence="1" type="ORF">MHI_LOCUS58052</name>
</gene>
<dbReference type="Proteomes" id="UP000752696">
    <property type="component" value="Unassembled WGS sequence"/>
</dbReference>
<proteinExistence type="predicted"/>
<organism evidence="1 2">
    <name type="scientific">Heterotrigona itama</name>
    <dbReference type="NCBI Taxonomy" id="395501"/>
    <lineage>
        <taxon>Eukaryota</taxon>
        <taxon>Metazoa</taxon>
        <taxon>Ecdysozoa</taxon>
        <taxon>Arthropoda</taxon>
        <taxon>Hexapoda</taxon>
        <taxon>Insecta</taxon>
        <taxon>Pterygota</taxon>
        <taxon>Neoptera</taxon>
        <taxon>Endopterygota</taxon>
        <taxon>Hymenoptera</taxon>
        <taxon>Apocrita</taxon>
        <taxon>Aculeata</taxon>
        <taxon>Apoidea</taxon>
        <taxon>Anthophila</taxon>
        <taxon>Apidae</taxon>
        <taxon>Heterotrigona</taxon>
    </lineage>
</organism>
<reference evidence="1" key="1">
    <citation type="submission" date="2020-07" db="EMBL/GenBank/DDBJ databases">
        <authorList>
            <person name="Nazaruddin N."/>
        </authorList>
    </citation>
    <scope>NUCLEOTIDE SEQUENCE</scope>
</reference>
<evidence type="ECO:0000313" key="2">
    <source>
        <dbReference type="Proteomes" id="UP000752696"/>
    </source>
</evidence>
<dbReference type="OrthoDB" id="10403381at2759"/>
<dbReference type="AlphaFoldDB" id="A0A6V7GUD9"/>
<dbReference type="EMBL" id="CAJDYZ010000978">
    <property type="protein sequence ID" value="CAD1468639.1"/>
    <property type="molecule type" value="Genomic_DNA"/>
</dbReference>
<sequence>MLAPSELPFSGESKLVNNKTSVGSRSILSAGQIVPPIPESESHTANFISGIVRAMRYWNAVLALFLIQLVLVNGWSIENIVTSIQTLIKSNDRSIPASDYARGNDENSTDGGVKAESSIIMVPRRKKICAAGEKVDRRGKCRQVWR</sequence>